<protein>
    <recommendedName>
        <fullName evidence="1">LTD domain-containing protein</fullName>
    </recommendedName>
</protein>
<dbReference type="Gene3D" id="2.60.40.4070">
    <property type="match status" value="1"/>
</dbReference>
<sequence>MAPVAAQELMVTEIMADPTPSQGLPAAEYLELYNAGSAPVDLTTLQVASGGAPRPVASTGYLLPAGGYAVIVDHEVAEDFTAFDVTVLSTDLPGLTNGGDEVSIYMNDRVVVSLNYTDDWYQDKDRDDGGYSLEYTGRGAVNCGGNWRASVNVQGGTPGRPNSVVGQPADNTPPQVVEYTVDPFGVVVTFDEDVVGPADHIFLLNGDPVRVNLQDGRTFNIRFDPVAGRVDTLAVLPDYADCAGNFPTEIVDLFILLPVPTAPGDVVINEVLFDPGPNEGDYVELVNVSDHAIDLRNWGMSNVESSQRPKSLDRSILLLPQDFLVLAEDRAGLLGRFPRVDAARVLEVDLPPLPNERGNFTLATGEGIPVDAFTYGVDMHAPLLSSVEGVSLERLHTDAPTQEASNWYSAAGTAGYGTPTLPNSQAPSSPAQVAESVKLVERIFSPDGDGHDDVLEIAYRTAAPGAMARLTVFDSQGAPVVDLQPTVLLGAEGVLEWNGTDASGRIADPGAYILLVEVFDPNGRTDRYKLLAVLAG</sequence>
<organism evidence="2 3">
    <name type="scientific">Neolewinella aquimaris</name>
    <dbReference type="NCBI Taxonomy" id="1835722"/>
    <lineage>
        <taxon>Bacteria</taxon>
        <taxon>Pseudomonadati</taxon>
        <taxon>Bacteroidota</taxon>
        <taxon>Saprospiria</taxon>
        <taxon>Saprospirales</taxon>
        <taxon>Lewinellaceae</taxon>
        <taxon>Neolewinella</taxon>
    </lineage>
</organism>
<evidence type="ECO:0000313" key="2">
    <source>
        <dbReference type="EMBL" id="MBB4077877.1"/>
    </source>
</evidence>
<dbReference type="InterPro" id="IPR001322">
    <property type="entry name" value="Lamin_tail_dom"/>
</dbReference>
<dbReference type="AlphaFoldDB" id="A0A840E454"/>
<comment type="caution">
    <text evidence="2">The sequence shown here is derived from an EMBL/GenBank/DDBJ whole genome shotgun (WGS) entry which is preliminary data.</text>
</comment>
<dbReference type="SUPFAM" id="SSF74853">
    <property type="entry name" value="Lamin A/C globular tail domain"/>
    <property type="match status" value="1"/>
</dbReference>
<keyword evidence="3" id="KW-1185">Reference proteome</keyword>
<dbReference type="RefSeq" id="WP_183494115.1">
    <property type="nucleotide sequence ID" value="NZ_JACIFF010000001.1"/>
</dbReference>
<accession>A0A840E454</accession>
<evidence type="ECO:0000259" key="1">
    <source>
        <dbReference type="PROSITE" id="PS51841"/>
    </source>
</evidence>
<name>A0A840E454_9BACT</name>
<dbReference type="InterPro" id="IPR036415">
    <property type="entry name" value="Lamin_tail_dom_sf"/>
</dbReference>
<feature type="domain" description="LTD" evidence="1">
    <location>
        <begin position="1"/>
        <end position="118"/>
    </location>
</feature>
<dbReference type="Pfam" id="PF00932">
    <property type="entry name" value="LTD"/>
    <property type="match status" value="2"/>
</dbReference>
<dbReference type="EMBL" id="JACIFF010000001">
    <property type="protein sequence ID" value="MBB4077877.1"/>
    <property type="molecule type" value="Genomic_DNA"/>
</dbReference>
<proteinExistence type="predicted"/>
<reference evidence="2 3" key="1">
    <citation type="submission" date="2020-08" db="EMBL/GenBank/DDBJ databases">
        <title>Genomic Encyclopedia of Type Strains, Phase IV (KMG-IV): sequencing the most valuable type-strain genomes for metagenomic binning, comparative biology and taxonomic classification.</title>
        <authorList>
            <person name="Goeker M."/>
        </authorList>
    </citation>
    <scope>NUCLEOTIDE SEQUENCE [LARGE SCALE GENOMIC DNA]</scope>
    <source>
        <strain evidence="2 3">DSM 105137</strain>
    </source>
</reference>
<dbReference type="Proteomes" id="UP000576209">
    <property type="component" value="Unassembled WGS sequence"/>
</dbReference>
<evidence type="ECO:0000313" key="3">
    <source>
        <dbReference type="Proteomes" id="UP000576209"/>
    </source>
</evidence>
<gene>
    <name evidence="2" type="ORF">GGR28_000478</name>
</gene>
<dbReference type="PROSITE" id="PS51841">
    <property type="entry name" value="LTD"/>
    <property type="match status" value="1"/>
</dbReference>